<proteinExistence type="predicted"/>
<dbReference type="PANTHER" id="PTHR21467:SF0">
    <property type="entry name" value="SERINE_THREONINE-PROTEIN PHOSPHATASE 4 REGULATORY SUBUNIT 4"/>
    <property type="match status" value="1"/>
</dbReference>
<name>A0ABD6ED78_9BILA</name>
<dbReference type="InterPro" id="IPR039918">
    <property type="entry name" value="PPP4R4"/>
</dbReference>
<evidence type="ECO:0000256" key="1">
    <source>
        <dbReference type="ARBA" id="ARBA00022737"/>
    </source>
</evidence>
<evidence type="ECO:0000256" key="2">
    <source>
        <dbReference type="PROSITE-ProRule" id="PRU00103"/>
    </source>
</evidence>
<accession>A0ABD6ED78</accession>
<dbReference type="SUPFAM" id="SSF48371">
    <property type="entry name" value="ARM repeat"/>
    <property type="match status" value="1"/>
</dbReference>
<feature type="repeat" description="HEAT" evidence="2">
    <location>
        <begin position="377"/>
        <end position="413"/>
    </location>
</feature>
<dbReference type="Pfam" id="PF02985">
    <property type="entry name" value="HEAT"/>
    <property type="match status" value="1"/>
</dbReference>
<dbReference type="InterPro" id="IPR016024">
    <property type="entry name" value="ARM-type_fold"/>
</dbReference>
<evidence type="ECO:0008006" key="6">
    <source>
        <dbReference type="Google" id="ProtNLM"/>
    </source>
</evidence>
<dbReference type="EMBL" id="JBGFUD010000564">
    <property type="protein sequence ID" value="MFH4974788.1"/>
    <property type="molecule type" value="Genomic_DNA"/>
</dbReference>
<comment type="caution">
    <text evidence="4">The sequence shown here is derived from an EMBL/GenBank/DDBJ whole genome shotgun (WGS) entry which is preliminary data.</text>
</comment>
<feature type="compositionally biased region" description="Polar residues" evidence="3">
    <location>
        <begin position="810"/>
        <end position="872"/>
    </location>
</feature>
<dbReference type="InterPro" id="IPR000357">
    <property type="entry name" value="HEAT"/>
</dbReference>
<gene>
    <name evidence="4" type="ORF">AB6A40_001497</name>
</gene>
<dbReference type="Proteomes" id="UP001608902">
    <property type="component" value="Unassembled WGS sequence"/>
</dbReference>
<protein>
    <recommendedName>
        <fullName evidence="6">Serine/threonine-protein phosphatase 4 regulatory subunit 4</fullName>
    </recommendedName>
</protein>
<evidence type="ECO:0000313" key="4">
    <source>
        <dbReference type="EMBL" id="MFH4974788.1"/>
    </source>
</evidence>
<feature type="repeat" description="HEAT" evidence="2">
    <location>
        <begin position="239"/>
        <end position="277"/>
    </location>
</feature>
<dbReference type="InterPro" id="IPR021133">
    <property type="entry name" value="HEAT_type_2"/>
</dbReference>
<dbReference type="PANTHER" id="PTHR21467">
    <property type="entry name" value="PROTEIN PHOSPHATASE 4 REGULATORY SUBUNIT 4 PPP4R4"/>
    <property type="match status" value="1"/>
</dbReference>
<sequence length="931" mass="104415">MTEDTDSIDENRSVINWSSILDTADDPELAEILRSPIDNAIHILTEGREIQKLSVIRTFSDLLDTEGELAIDQVLPLIQKVLEEDASNLDMHCEAAVTFKNIFKNSKLVARFSSLVERLLEIILKNIGVQKNNLSAAAWLETLVEVIDDVSIPTLQHSVIPVAIAQAEPSQRVQRRIIATKLIERLCTVLPSYNVRREIAPCAQILSQDLNPNVRSAIAQRLAIVARALDNSIDCCQLVLPCLIQLCKDEDISVRESALNVVSCCIAHFNKESLKHSIIPLLKKCTEQAIFLRDETLVAVAKNLGEWIHNLKDVVSSTEKKWFLDTYLKMCHFPLTTSQTTTTNDATSVLTIARRMCAFNFPCIVQIYGDECFTKRLLPVLESFCSDPEEETRCATAAGFHELIKLVPSECASLIPPFIDLIRGSAPEVVGHLTGHLDSILPPLYECAPETDTPNATVRVSRTHISRVLIGCNRLIRGSSSWRAHHSYLQNIAVLRKLISPSDLYVSFIPMLKQESLTARAIPCRVAAASTLLLFMRVNPEASERKSIIDFFVHSIACHQSCHRRRLFLDIVPHVLATFSRSFFHEYFLDGVLKMGKDPISNIRLQFCHTLPKIKRNLILPQDESVLQKLEKAVRETLSSEQNNQTRQILQMYACELSREETQKSTTADDMKLAEEKKLWKILSPTRKSLKKPEVKVPKKTSDNEKLAKNRPIMINDTAERNGSWRIRSTHTKTAVVRPQPKVVVTRSPSPMPRVHSTKVQELEPQTCLPLSTKGSTLLTPNGPVRSSTPRPELTPSLRSGIPVEKNSRKTASMRTSNLTPSKNNLTPTTTSNPISTRKNSARSSLQKPPLPQNNYLKTNDGTNHETGLQRSATSTTIYATGLLCDRPPLMTSRSSGFIRQPGMSSWKVQSYSSNVQRLPSHITVRYRRVN</sequence>
<organism evidence="4 5">
    <name type="scientific">Gnathostoma spinigerum</name>
    <dbReference type="NCBI Taxonomy" id="75299"/>
    <lineage>
        <taxon>Eukaryota</taxon>
        <taxon>Metazoa</taxon>
        <taxon>Ecdysozoa</taxon>
        <taxon>Nematoda</taxon>
        <taxon>Chromadorea</taxon>
        <taxon>Rhabditida</taxon>
        <taxon>Spirurina</taxon>
        <taxon>Gnathostomatomorpha</taxon>
        <taxon>Gnathostomatoidea</taxon>
        <taxon>Gnathostomatidae</taxon>
        <taxon>Gnathostoma</taxon>
    </lineage>
</organism>
<keyword evidence="1" id="KW-0677">Repeat</keyword>
<evidence type="ECO:0000313" key="5">
    <source>
        <dbReference type="Proteomes" id="UP001608902"/>
    </source>
</evidence>
<dbReference type="InterPro" id="IPR011989">
    <property type="entry name" value="ARM-like"/>
</dbReference>
<feature type="region of interest" description="Disordered" evidence="3">
    <location>
        <begin position="769"/>
        <end position="872"/>
    </location>
</feature>
<dbReference type="AlphaFoldDB" id="A0ABD6ED78"/>
<dbReference type="PROSITE" id="PS50077">
    <property type="entry name" value="HEAT_REPEAT"/>
    <property type="match status" value="2"/>
</dbReference>
<dbReference type="Gene3D" id="1.25.10.10">
    <property type="entry name" value="Leucine-rich Repeat Variant"/>
    <property type="match status" value="1"/>
</dbReference>
<keyword evidence="5" id="KW-1185">Reference proteome</keyword>
<evidence type="ECO:0000256" key="3">
    <source>
        <dbReference type="SAM" id="MobiDB-lite"/>
    </source>
</evidence>
<reference evidence="4 5" key="1">
    <citation type="submission" date="2024-08" db="EMBL/GenBank/DDBJ databases">
        <title>Gnathostoma spinigerum genome.</title>
        <authorList>
            <person name="Gonzalez-Bertolin B."/>
            <person name="Monzon S."/>
            <person name="Zaballos A."/>
            <person name="Jimenez P."/>
            <person name="Dekumyoy P."/>
            <person name="Varona S."/>
            <person name="Cuesta I."/>
            <person name="Sumanam S."/>
            <person name="Adisakwattana P."/>
            <person name="Gasser R.B."/>
            <person name="Hernandez-Gonzalez A."/>
            <person name="Young N.D."/>
            <person name="Perteguer M.J."/>
        </authorList>
    </citation>
    <scope>NUCLEOTIDE SEQUENCE [LARGE SCALE GENOMIC DNA]</scope>
    <source>
        <strain evidence="4">AL3</strain>
        <tissue evidence="4">Liver</tissue>
    </source>
</reference>
<feature type="compositionally biased region" description="Polar residues" evidence="3">
    <location>
        <begin position="769"/>
        <end position="790"/>
    </location>
</feature>